<evidence type="ECO:0000313" key="2">
    <source>
        <dbReference type="EMBL" id="MDT3404632.1"/>
    </source>
</evidence>
<dbReference type="EMBL" id="JAVLVU010000001">
    <property type="protein sequence ID" value="MDT3404632.1"/>
    <property type="molecule type" value="Genomic_DNA"/>
</dbReference>
<reference evidence="3" key="1">
    <citation type="submission" date="2023-07" db="EMBL/GenBank/DDBJ databases">
        <title>Functional and genomic diversity of the sorghum phyllosphere microbiome.</title>
        <authorList>
            <person name="Shade A."/>
        </authorList>
    </citation>
    <scope>NUCLEOTIDE SEQUENCE [LARGE SCALE GENOMIC DNA]</scope>
    <source>
        <strain evidence="3">SORGH_AS_0422</strain>
    </source>
</reference>
<dbReference type="Pfam" id="PF03544">
    <property type="entry name" value="TonB_C"/>
    <property type="match status" value="1"/>
</dbReference>
<dbReference type="Gene3D" id="3.30.1150.10">
    <property type="match status" value="1"/>
</dbReference>
<gene>
    <name evidence="2" type="ORF">QE417_003704</name>
</gene>
<evidence type="ECO:0000313" key="3">
    <source>
        <dbReference type="Proteomes" id="UP001258315"/>
    </source>
</evidence>
<dbReference type="SUPFAM" id="SSF74653">
    <property type="entry name" value="TolA/TonB C-terminal domain"/>
    <property type="match status" value="1"/>
</dbReference>
<feature type="domain" description="TonB C-terminal" evidence="1">
    <location>
        <begin position="151"/>
        <end position="214"/>
    </location>
</feature>
<sequence length="217" mass="24540">MAENQITNVKLSFTCSENWDAMAPTPNGRHCNKCNKTIHDFTNSKVEEFRAVMAENDYSICGHFTQNQISSMKAPFWKKWVSVGLVLIGFNFFFKKAEAQTIKIKDHNKAKPEDIPINGMVLEPQTMPSFPGGFDRFHQFILKTLNTDRIAGIKGREIISFMVEKNGELSSFKVLRSIGSKADKEIIRVLKLSPKWTPAKLNGKSVRAAYTIPIVIN</sequence>
<dbReference type="InterPro" id="IPR037682">
    <property type="entry name" value="TonB_C"/>
</dbReference>
<dbReference type="InterPro" id="IPR051045">
    <property type="entry name" value="TonB-dependent_transducer"/>
</dbReference>
<proteinExistence type="predicted"/>
<organism evidence="2 3">
    <name type="scientific">Mucilaginibacter terrae</name>
    <dbReference type="NCBI Taxonomy" id="1955052"/>
    <lineage>
        <taxon>Bacteria</taxon>
        <taxon>Pseudomonadati</taxon>
        <taxon>Bacteroidota</taxon>
        <taxon>Sphingobacteriia</taxon>
        <taxon>Sphingobacteriales</taxon>
        <taxon>Sphingobacteriaceae</taxon>
        <taxon>Mucilaginibacter</taxon>
    </lineage>
</organism>
<keyword evidence="3" id="KW-1185">Reference proteome</keyword>
<name>A0ABU3H062_9SPHI</name>
<accession>A0ABU3H062</accession>
<dbReference type="Proteomes" id="UP001258315">
    <property type="component" value="Unassembled WGS sequence"/>
</dbReference>
<comment type="caution">
    <text evidence="2">The sequence shown here is derived from an EMBL/GenBank/DDBJ whole genome shotgun (WGS) entry which is preliminary data.</text>
</comment>
<dbReference type="PANTHER" id="PTHR33446">
    <property type="entry name" value="PROTEIN TONB-RELATED"/>
    <property type="match status" value="1"/>
</dbReference>
<dbReference type="PANTHER" id="PTHR33446:SF2">
    <property type="entry name" value="PROTEIN TONB"/>
    <property type="match status" value="1"/>
</dbReference>
<protein>
    <recommendedName>
        <fullName evidence="1">TonB C-terminal domain-containing protein</fullName>
    </recommendedName>
</protein>
<dbReference type="RefSeq" id="WP_311952128.1">
    <property type="nucleotide sequence ID" value="NZ_JAVLVU010000001.1"/>
</dbReference>
<evidence type="ECO:0000259" key="1">
    <source>
        <dbReference type="Pfam" id="PF03544"/>
    </source>
</evidence>